<name>A0A2S3HUV5_9POAL</name>
<evidence type="ECO:0000256" key="1">
    <source>
        <dbReference type="SAM" id="MobiDB-lite"/>
    </source>
</evidence>
<dbReference type="EMBL" id="CM008050">
    <property type="protein sequence ID" value="PAN30314.1"/>
    <property type="molecule type" value="Genomic_DNA"/>
</dbReference>
<dbReference type="Gramene" id="PAN30314">
    <property type="protein sequence ID" value="PAN30314"/>
    <property type="gene ID" value="PAHAL_5G378500"/>
</dbReference>
<protein>
    <submittedName>
        <fullName evidence="2">Uncharacterized protein</fullName>
    </submittedName>
</protein>
<reference evidence="2" key="1">
    <citation type="submission" date="2018-04" db="EMBL/GenBank/DDBJ databases">
        <title>WGS assembly of Panicum hallii.</title>
        <authorList>
            <person name="Lovell J."/>
            <person name="Jenkins J."/>
            <person name="Lowry D."/>
            <person name="Mamidi S."/>
            <person name="Sreedasyam A."/>
            <person name="Weng X."/>
            <person name="Barry K."/>
            <person name="Bonette J."/>
            <person name="Campitelli B."/>
            <person name="Daum C."/>
            <person name="Gordon S."/>
            <person name="Gould B."/>
            <person name="Lipzen A."/>
            <person name="Macqueen A."/>
            <person name="Palacio-Mejia J."/>
            <person name="Plott C."/>
            <person name="Shakirov E."/>
            <person name="Shu S."/>
            <person name="Yoshinaga Y."/>
            <person name="Zane M."/>
            <person name="Rokhsar D."/>
            <person name="Grimwood J."/>
            <person name="Schmutz J."/>
            <person name="Juenger T."/>
        </authorList>
    </citation>
    <scope>NUCLEOTIDE SEQUENCE [LARGE SCALE GENOMIC DNA]</scope>
    <source>
        <strain evidence="2">FIL2</strain>
    </source>
</reference>
<sequence>MDALKLLSFRLNQILRARAAPDPAPRRLQPAPLAPVHRRLPTPFLPRLCTAGSSCCSDPNRLPAGCAPRAAVRSPAGAAGPQARPVAAPARGPSLPPSCTASPHGCGTGAQG</sequence>
<accession>A0A2S3HUV5</accession>
<feature type="compositionally biased region" description="Low complexity" evidence="1">
    <location>
        <begin position="18"/>
        <end position="35"/>
    </location>
</feature>
<feature type="region of interest" description="Disordered" evidence="1">
    <location>
        <begin position="18"/>
        <end position="37"/>
    </location>
</feature>
<dbReference type="AlphaFoldDB" id="A0A2S3HUV5"/>
<feature type="region of interest" description="Disordered" evidence="1">
    <location>
        <begin position="70"/>
        <end position="112"/>
    </location>
</feature>
<gene>
    <name evidence="2" type="ORF">PAHAL_5G378500</name>
</gene>
<proteinExistence type="predicted"/>
<organism evidence="2">
    <name type="scientific">Panicum hallii</name>
    <dbReference type="NCBI Taxonomy" id="206008"/>
    <lineage>
        <taxon>Eukaryota</taxon>
        <taxon>Viridiplantae</taxon>
        <taxon>Streptophyta</taxon>
        <taxon>Embryophyta</taxon>
        <taxon>Tracheophyta</taxon>
        <taxon>Spermatophyta</taxon>
        <taxon>Magnoliopsida</taxon>
        <taxon>Liliopsida</taxon>
        <taxon>Poales</taxon>
        <taxon>Poaceae</taxon>
        <taxon>PACMAD clade</taxon>
        <taxon>Panicoideae</taxon>
        <taxon>Panicodae</taxon>
        <taxon>Paniceae</taxon>
        <taxon>Panicinae</taxon>
        <taxon>Panicum</taxon>
        <taxon>Panicum sect. Panicum</taxon>
    </lineage>
</organism>
<dbReference type="Proteomes" id="UP000243499">
    <property type="component" value="Chromosome 5"/>
</dbReference>
<evidence type="ECO:0000313" key="2">
    <source>
        <dbReference type="EMBL" id="PAN30314.1"/>
    </source>
</evidence>